<accession>A0ABV2P112</accession>
<dbReference type="SUPFAM" id="SSF52096">
    <property type="entry name" value="ClpP/crotonase"/>
    <property type="match status" value="1"/>
</dbReference>
<dbReference type="InterPro" id="IPR051683">
    <property type="entry name" value="Enoyl-CoA_Hydratase/Isomerase"/>
</dbReference>
<evidence type="ECO:0000256" key="1">
    <source>
        <dbReference type="ARBA" id="ARBA00005254"/>
    </source>
</evidence>
<gene>
    <name evidence="3" type="ORF">ABIE37_000214</name>
</gene>
<dbReference type="Proteomes" id="UP001549307">
    <property type="component" value="Unassembled WGS sequence"/>
</dbReference>
<reference evidence="3 4" key="1">
    <citation type="submission" date="2024-06" db="EMBL/GenBank/DDBJ databases">
        <title>Sorghum-associated microbial communities from plants grown in Nebraska, USA.</title>
        <authorList>
            <person name="Schachtman D."/>
        </authorList>
    </citation>
    <scope>NUCLEOTIDE SEQUENCE [LARGE SCALE GENOMIC DNA]</scope>
    <source>
        <strain evidence="3 4">3552</strain>
    </source>
</reference>
<keyword evidence="4" id="KW-1185">Reference proteome</keyword>
<dbReference type="EMBL" id="JBEPSN010000001">
    <property type="protein sequence ID" value="MET4538459.1"/>
    <property type="molecule type" value="Genomic_DNA"/>
</dbReference>
<dbReference type="Gene3D" id="6.10.250.2850">
    <property type="match status" value="1"/>
</dbReference>
<dbReference type="Pfam" id="PF00378">
    <property type="entry name" value="ECH_1"/>
    <property type="match status" value="1"/>
</dbReference>
<keyword evidence="3" id="KW-0456">Lyase</keyword>
<comment type="similarity">
    <text evidence="1 2">Belongs to the enoyl-CoA hydratase/isomerase family.</text>
</comment>
<organism evidence="3 4">
    <name type="scientific">Arthrobacter bambusae</name>
    <dbReference type="NCBI Taxonomy" id="1338426"/>
    <lineage>
        <taxon>Bacteria</taxon>
        <taxon>Bacillati</taxon>
        <taxon>Actinomycetota</taxon>
        <taxon>Actinomycetes</taxon>
        <taxon>Micrococcales</taxon>
        <taxon>Micrococcaceae</taxon>
        <taxon>Arthrobacter</taxon>
    </lineage>
</organism>
<evidence type="ECO:0000256" key="2">
    <source>
        <dbReference type="RuleBase" id="RU003707"/>
    </source>
</evidence>
<dbReference type="RefSeq" id="WP_354225892.1">
    <property type="nucleotide sequence ID" value="NZ_JBEPSN010000001.1"/>
</dbReference>
<dbReference type="Gene3D" id="3.90.226.10">
    <property type="entry name" value="2-enoyl-CoA Hydratase, Chain A, domain 1"/>
    <property type="match status" value="1"/>
</dbReference>
<sequence length="285" mass="32431">MTVENTTPQEPWGNTVLVEFDANRIAWVRFNRPEKRNAMNPTLNREMYATLEYLETDDRCAVLVLTGTEESWSAGMDLKEYFRETDGKPRSIQNKVRTEGTNWQYRKLLSYPKPTIAMVSGWCFGGAFVPLVSCDLAIAAEDATFGLSEVNWGVTPGNLVTRALAETIPTRDAMYYIMTGEQFDGRRASQMRLVNEAVPADQLRERTIALARQLTSLSQWVVRGTKMGFRHSRLMSWETAEDFLYAKHDQAILFDTDAREQGMTQFLDEKTYRPGLGTYTTATAE</sequence>
<name>A0ABV2P112_9MICC</name>
<dbReference type="InterPro" id="IPR029045">
    <property type="entry name" value="ClpP/crotonase-like_dom_sf"/>
</dbReference>
<evidence type="ECO:0000313" key="4">
    <source>
        <dbReference type="Proteomes" id="UP001549307"/>
    </source>
</evidence>
<dbReference type="GeneID" id="92751194"/>
<dbReference type="InterPro" id="IPR001753">
    <property type="entry name" value="Enoyl-CoA_hydra/iso"/>
</dbReference>
<dbReference type="PROSITE" id="PS00166">
    <property type="entry name" value="ENOYL_COA_HYDRATASE"/>
    <property type="match status" value="1"/>
</dbReference>
<dbReference type="InterPro" id="IPR018376">
    <property type="entry name" value="Enoyl-CoA_hyd/isom_CS"/>
</dbReference>
<dbReference type="CDD" id="cd06558">
    <property type="entry name" value="crotonase-like"/>
    <property type="match status" value="1"/>
</dbReference>
<dbReference type="PANTHER" id="PTHR42964">
    <property type="entry name" value="ENOYL-COA HYDRATASE"/>
    <property type="match status" value="1"/>
</dbReference>
<protein>
    <submittedName>
        <fullName evidence="3">Trans-feruloyl-CoA hydratase/vanillin synthase</fullName>
        <ecNumber evidence="3">4.1.2.61</ecNumber>
    </submittedName>
</protein>
<proteinExistence type="inferred from homology"/>
<evidence type="ECO:0000313" key="3">
    <source>
        <dbReference type="EMBL" id="MET4538459.1"/>
    </source>
</evidence>
<comment type="caution">
    <text evidence="3">The sequence shown here is derived from an EMBL/GenBank/DDBJ whole genome shotgun (WGS) entry which is preliminary data.</text>
</comment>
<dbReference type="NCBIfam" id="NF006588">
    <property type="entry name" value="PRK09120.1"/>
    <property type="match status" value="1"/>
</dbReference>
<dbReference type="GO" id="GO:0050547">
    <property type="term" value="F:feruloyl-CoA hydratase/lyase activity"/>
    <property type="evidence" value="ECO:0007669"/>
    <property type="project" value="UniProtKB-EC"/>
</dbReference>
<dbReference type="EC" id="4.1.2.61" evidence="3"/>
<dbReference type="PANTHER" id="PTHR42964:SF1">
    <property type="entry name" value="POLYKETIDE BIOSYNTHESIS ENOYL-COA HYDRATASE PKSH-RELATED"/>
    <property type="match status" value="1"/>
</dbReference>